<accession>A0A9E7JYY1</accession>
<dbReference type="AlphaFoldDB" id="A0A9E7JYY1"/>
<organism evidence="2 3">
    <name type="scientific">Musa troglodytarum</name>
    <name type="common">fe'i banana</name>
    <dbReference type="NCBI Taxonomy" id="320322"/>
    <lineage>
        <taxon>Eukaryota</taxon>
        <taxon>Viridiplantae</taxon>
        <taxon>Streptophyta</taxon>
        <taxon>Embryophyta</taxon>
        <taxon>Tracheophyta</taxon>
        <taxon>Spermatophyta</taxon>
        <taxon>Magnoliopsida</taxon>
        <taxon>Liliopsida</taxon>
        <taxon>Zingiberales</taxon>
        <taxon>Musaceae</taxon>
        <taxon>Musa</taxon>
    </lineage>
</organism>
<name>A0A9E7JYY1_9LILI</name>
<sequence>MSSEACNGSCAQTEKEREKGKDLRAMESSVDHFFLQFLLRTLPRHRSPCQGILLLEFKFFCTKLQPLE</sequence>
<gene>
    <name evidence="2" type="ORF">MUK42_37285</name>
</gene>
<evidence type="ECO:0000313" key="3">
    <source>
        <dbReference type="Proteomes" id="UP001055439"/>
    </source>
</evidence>
<feature type="compositionally biased region" description="Polar residues" evidence="1">
    <location>
        <begin position="1"/>
        <end position="12"/>
    </location>
</feature>
<dbReference type="Proteomes" id="UP001055439">
    <property type="component" value="Chromosome 4"/>
</dbReference>
<reference evidence="2" key="1">
    <citation type="submission" date="2022-05" db="EMBL/GenBank/DDBJ databases">
        <title>The Musa troglodytarum L. genome provides insights into the mechanism of non-climacteric behaviour and enrichment of carotenoids.</title>
        <authorList>
            <person name="Wang J."/>
        </authorList>
    </citation>
    <scope>NUCLEOTIDE SEQUENCE</scope>
    <source>
        <tissue evidence="2">Leaf</tissue>
    </source>
</reference>
<protein>
    <submittedName>
        <fullName evidence="2">Uncharacterized protein</fullName>
    </submittedName>
</protein>
<feature type="region of interest" description="Disordered" evidence="1">
    <location>
        <begin position="1"/>
        <end position="22"/>
    </location>
</feature>
<keyword evidence="3" id="KW-1185">Reference proteome</keyword>
<evidence type="ECO:0000313" key="2">
    <source>
        <dbReference type="EMBL" id="URD99887.1"/>
    </source>
</evidence>
<evidence type="ECO:0000256" key="1">
    <source>
        <dbReference type="SAM" id="MobiDB-lite"/>
    </source>
</evidence>
<proteinExistence type="predicted"/>
<feature type="compositionally biased region" description="Basic and acidic residues" evidence="1">
    <location>
        <begin position="13"/>
        <end position="22"/>
    </location>
</feature>
<dbReference type="EMBL" id="CP097506">
    <property type="protein sequence ID" value="URD99887.1"/>
    <property type="molecule type" value="Genomic_DNA"/>
</dbReference>